<evidence type="ECO:0000256" key="6">
    <source>
        <dbReference type="ARBA" id="ARBA00023136"/>
    </source>
</evidence>
<gene>
    <name evidence="8" type="ORF">GCM10010411_51660</name>
</gene>
<feature type="transmembrane region" description="Helical" evidence="7">
    <location>
        <begin position="165"/>
        <end position="185"/>
    </location>
</feature>
<keyword evidence="9" id="KW-1185">Reference proteome</keyword>
<dbReference type="EMBL" id="BAAATD010000007">
    <property type="protein sequence ID" value="GAA2610886.1"/>
    <property type="molecule type" value="Genomic_DNA"/>
</dbReference>
<organism evidence="8 9">
    <name type="scientific">Actinomadura fulvescens</name>
    <dbReference type="NCBI Taxonomy" id="46160"/>
    <lineage>
        <taxon>Bacteria</taxon>
        <taxon>Bacillati</taxon>
        <taxon>Actinomycetota</taxon>
        <taxon>Actinomycetes</taxon>
        <taxon>Streptosporangiales</taxon>
        <taxon>Thermomonosporaceae</taxon>
        <taxon>Actinomadura</taxon>
    </lineage>
</organism>
<keyword evidence="3" id="KW-1003">Cell membrane</keyword>
<sequence>MTSRFVPPAGAPRVLATAQLAGSFGDGAFLVCSALFFIRVVGMSPGQIGVGLTIAWAIGSFAGVPLGALADRRGPRGTAILLAVATAGSVGAFLTVRSFLPFVLVACLYASFQSGLGAARQALLAGLVEPDRRTEARAYMQSTANAGLAIGAALGGLTLQFDTEGAYLAIFAVDAVAFLVTGVVLTRLPSVAPAPPTAGGEPRLAVLRDRPYAVLTLINTVMLLYMPMLSLVMPLWVVERTDAPRWLVSAMLVINTVCVVLFQVRIARGVTGLRSATRFVRLAGLVMLACCAVFALSAYGASAWPTALILLAGVVLQVVGEMFLAAGAWEISFGLAPDRQQGQYQGFFGMGIPLARMLGPVLLTTLVMGWGAPGWLVLGVVFLAAGLAMAPAVRWAERTRSGSLSLLPEATPVDSSRIPAVPLTDAP</sequence>
<dbReference type="PANTHER" id="PTHR23517">
    <property type="entry name" value="RESISTANCE PROTEIN MDTM, PUTATIVE-RELATED-RELATED"/>
    <property type="match status" value="1"/>
</dbReference>
<accession>A0ABP6CAR1</accession>
<feature type="transmembrane region" description="Helical" evidence="7">
    <location>
        <begin position="279"/>
        <end position="301"/>
    </location>
</feature>
<name>A0ABP6CAR1_9ACTN</name>
<dbReference type="Proteomes" id="UP001501509">
    <property type="component" value="Unassembled WGS sequence"/>
</dbReference>
<dbReference type="InterPro" id="IPR050171">
    <property type="entry name" value="MFS_Transporters"/>
</dbReference>
<evidence type="ECO:0000256" key="5">
    <source>
        <dbReference type="ARBA" id="ARBA00022989"/>
    </source>
</evidence>
<feature type="transmembrane region" description="Helical" evidence="7">
    <location>
        <begin position="374"/>
        <end position="393"/>
    </location>
</feature>
<evidence type="ECO:0000313" key="8">
    <source>
        <dbReference type="EMBL" id="GAA2610886.1"/>
    </source>
</evidence>
<feature type="transmembrane region" description="Helical" evidence="7">
    <location>
        <begin position="347"/>
        <end position="368"/>
    </location>
</feature>
<dbReference type="InterPro" id="IPR036259">
    <property type="entry name" value="MFS_trans_sf"/>
</dbReference>
<feature type="transmembrane region" description="Helical" evidence="7">
    <location>
        <begin position="212"/>
        <end position="237"/>
    </location>
</feature>
<keyword evidence="4 7" id="KW-0812">Transmembrane</keyword>
<comment type="caution">
    <text evidence="8">The sequence shown here is derived from an EMBL/GenBank/DDBJ whole genome shotgun (WGS) entry which is preliminary data.</text>
</comment>
<dbReference type="SUPFAM" id="SSF103473">
    <property type="entry name" value="MFS general substrate transporter"/>
    <property type="match status" value="1"/>
</dbReference>
<evidence type="ECO:0000256" key="1">
    <source>
        <dbReference type="ARBA" id="ARBA00004651"/>
    </source>
</evidence>
<reference evidence="9" key="1">
    <citation type="journal article" date="2019" name="Int. J. Syst. Evol. Microbiol.">
        <title>The Global Catalogue of Microorganisms (GCM) 10K type strain sequencing project: providing services to taxonomists for standard genome sequencing and annotation.</title>
        <authorList>
            <consortium name="The Broad Institute Genomics Platform"/>
            <consortium name="The Broad Institute Genome Sequencing Center for Infectious Disease"/>
            <person name="Wu L."/>
            <person name="Ma J."/>
        </authorList>
    </citation>
    <scope>NUCLEOTIDE SEQUENCE [LARGE SCALE GENOMIC DNA]</scope>
    <source>
        <strain evidence="9">JCM 6833</strain>
    </source>
</reference>
<evidence type="ECO:0000256" key="3">
    <source>
        <dbReference type="ARBA" id="ARBA00022475"/>
    </source>
</evidence>
<protein>
    <submittedName>
        <fullName evidence="8">MFS transporter</fullName>
    </submittedName>
</protein>
<proteinExistence type="predicted"/>
<dbReference type="Pfam" id="PF07690">
    <property type="entry name" value="MFS_1"/>
    <property type="match status" value="1"/>
</dbReference>
<feature type="transmembrane region" description="Helical" evidence="7">
    <location>
        <begin position="307"/>
        <end position="326"/>
    </location>
</feature>
<evidence type="ECO:0000256" key="2">
    <source>
        <dbReference type="ARBA" id="ARBA00022448"/>
    </source>
</evidence>
<evidence type="ECO:0000256" key="4">
    <source>
        <dbReference type="ARBA" id="ARBA00022692"/>
    </source>
</evidence>
<dbReference type="PANTHER" id="PTHR23517:SF2">
    <property type="entry name" value="MULTIDRUG RESISTANCE PROTEIN MDTH"/>
    <property type="match status" value="1"/>
</dbReference>
<dbReference type="Gene3D" id="1.20.1250.20">
    <property type="entry name" value="MFS general substrate transporter like domains"/>
    <property type="match status" value="1"/>
</dbReference>
<evidence type="ECO:0000256" key="7">
    <source>
        <dbReference type="SAM" id="Phobius"/>
    </source>
</evidence>
<comment type="subcellular location">
    <subcellularLocation>
        <location evidence="1">Cell membrane</location>
        <topology evidence="1">Multi-pass membrane protein</topology>
    </subcellularLocation>
</comment>
<keyword evidence="2" id="KW-0813">Transport</keyword>
<feature type="transmembrane region" description="Helical" evidence="7">
    <location>
        <begin position="48"/>
        <end position="70"/>
    </location>
</feature>
<feature type="transmembrane region" description="Helical" evidence="7">
    <location>
        <begin position="77"/>
        <end position="96"/>
    </location>
</feature>
<keyword evidence="6 7" id="KW-0472">Membrane</keyword>
<dbReference type="RefSeq" id="WP_344544871.1">
    <property type="nucleotide sequence ID" value="NZ_BAAATD010000007.1"/>
</dbReference>
<dbReference type="InterPro" id="IPR011701">
    <property type="entry name" value="MFS"/>
</dbReference>
<feature type="transmembrane region" description="Helical" evidence="7">
    <location>
        <begin position="243"/>
        <end position="267"/>
    </location>
</feature>
<evidence type="ECO:0000313" key="9">
    <source>
        <dbReference type="Proteomes" id="UP001501509"/>
    </source>
</evidence>
<feature type="transmembrane region" description="Helical" evidence="7">
    <location>
        <begin position="20"/>
        <end position="42"/>
    </location>
</feature>
<keyword evidence="5 7" id="KW-1133">Transmembrane helix</keyword>